<keyword evidence="1" id="KW-0802">TPR repeat</keyword>
<dbReference type="InterPro" id="IPR019734">
    <property type="entry name" value="TPR_rpt"/>
</dbReference>
<feature type="repeat" description="TPR" evidence="1">
    <location>
        <begin position="331"/>
        <end position="364"/>
    </location>
</feature>
<dbReference type="RefSeq" id="WP_130092934.1">
    <property type="nucleotide sequence ID" value="NZ_SETE01000002.1"/>
</dbReference>
<evidence type="ECO:0000256" key="1">
    <source>
        <dbReference type="PROSITE-ProRule" id="PRU00339"/>
    </source>
</evidence>
<name>A0A4V1WFZ6_9FLAO</name>
<dbReference type="Gene3D" id="1.25.40.10">
    <property type="entry name" value="Tetratricopeptide repeat domain"/>
    <property type="match status" value="1"/>
</dbReference>
<dbReference type="InterPro" id="IPR011990">
    <property type="entry name" value="TPR-like_helical_dom_sf"/>
</dbReference>
<keyword evidence="2" id="KW-0472">Membrane</keyword>
<dbReference type="Pfam" id="PF19578">
    <property type="entry name" value="DUF6090"/>
    <property type="match status" value="1"/>
</dbReference>
<accession>A0A4V1WFZ6</accession>
<evidence type="ECO:0000313" key="3">
    <source>
        <dbReference type="EMBL" id="RYM34926.1"/>
    </source>
</evidence>
<dbReference type="Proteomes" id="UP000293952">
    <property type="component" value="Unassembled WGS sequence"/>
</dbReference>
<dbReference type="PROSITE" id="PS50005">
    <property type="entry name" value="TPR"/>
    <property type="match status" value="1"/>
</dbReference>
<sequence>MIKFFRKFRQLALIENKTGKYFKYAIGEIILVVIGILIALQINTWNENRKSAAILENYYFQIQEDLKKDYNLINIAIYNLETNIKMYNEFKEEFQNQMNPEAALRLVNKLNLQYNAIKFNANTIKTLETTGDIKLIPPFMRNKLLETANIQAVVTNKAQTNYELFMKEIMNVSKLGYDLPDRTVHVANFDDSYPLYNALNINDNYREIVLILRAAFKFKNVNEQIQLSTIKGGKYYINILNNIINAELGIPDKDIESTIVSLYSLYEAGRTIDEIIEVIKQQDKGNIENIDFDISETEINAIGYYTMTEVKRNTEALKLFKLNTELYPEAWGTYDSYGACLLIMGDKENGIKAYKKSLALNPENGSAIKVLSELELEK</sequence>
<keyword evidence="2" id="KW-1133">Transmembrane helix</keyword>
<evidence type="ECO:0000313" key="4">
    <source>
        <dbReference type="Proteomes" id="UP000293952"/>
    </source>
</evidence>
<dbReference type="AlphaFoldDB" id="A0A4V1WFZ6"/>
<dbReference type="SUPFAM" id="SSF48452">
    <property type="entry name" value="TPR-like"/>
    <property type="match status" value="1"/>
</dbReference>
<reference evidence="3 4" key="1">
    <citation type="submission" date="2019-02" db="EMBL/GenBank/DDBJ databases">
        <title>Genome sequence of the sea-ice species Brumimicrobium glaciale.</title>
        <authorList>
            <person name="Bowman J.P."/>
        </authorList>
    </citation>
    <scope>NUCLEOTIDE SEQUENCE [LARGE SCALE GENOMIC DNA]</scope>
    <source>
        <strain evidence="3 4">IC156</strain>
    </source>
</reference>
<keyword evidence="2" id="KW-0812">Transmembrane</keyword>
<dbReference type="EMBL" id="SETE01000002">
    <property type="protein sequence ID" value="RYM34926.1"/>
    <property type="molecule type" value="Genomic_DNA"/>
</dbReference>
<keyword evidence="4" id="KW-1185">Reference proteome</keyword>
<organism evidence="3 4">
    <name type="scientific">Brumimicrobium glaciale</name>
    <dbReference type="NCBI Taxonomy" id="200475"/>
    <lineage>
        <taxon>Bacteria</taxon>
        <taxon>Pseudomonadati</taxon>
        <taxon>Bacteroidota</taxon>
        <taxon>Flavobacteriia</taxon>
        <taxon>Flavobacteriales</taxon>
        <taxon>Crocinitomicaceae</taxon>
        <taxon>Brumimicrobium</taxon>
    </lineage>
</organism>
<proteinExistence type="predicted"/>
<feature type="transmembrane region" description="Helical" evidence="2">
    <location>
        <begin position="21"/>
        <end position="42"/>
    </location>
</feature>
<dbReference type="InterPro" id="IPR045749">
    <property type="entry name" value="DUF6090"/>
</dbReference>
<comment type="caution">
    <text evidence="3">The sequence shown here is derived from an EMBL/GenBank/DDBJ whole genome shotgun (WGS) entry which is preliminary data.</text>
</comment>
<gene>
    <name evidence="3" type="ORF">ERX46_06000</name>
</gene>
<protein>
    <submittedName>
        <fullName evidence="3">Uncharacterized protein</fullName>
    </submittedName>
</protein>
<evidence type="ECO:0000256" key="2">
    <source>
        <dbReference type="SAM" id="Phobius"/>
    </source>
</evidence>
<dbReference type="OrthoDB" id="1414794at2"/>